<proteinExistence type="predicted"/>
<reference evidence="2" key="2">
    <citation type="journal article" date="2016" name="Fungal Biol.">
        <title>Ochratoxin A production by Penicillium thymicola.</title>
        <authorList>
            <person name="Nguyen H.D.T."/>
            <person name="McMullin D.R."/>
            <person name="Ponomareva E."/>
            <person name="Riley R."/>
            <person name="Pomraning K.R."/>
            <person name="Baker S.E."/>
            <person name="Seifert K.A."/>
        </authorList>
    </citation>
    <scope>NUCLEOTIDE SEQUENCE</scope>
    <source>
        <strain evidence="2">DAOM 180753</strain>
    </source>
</reference>
<evidence type="ECO:0000313" key="3">
    <source>
        <dbReference type="Proteomes" id="UP001227192"/>
    </source>
</evidence>
<gene>
    <name evidence="2" type="ORF">VN97_g10816</name>
</gene>
<feature type="compositionally biased region" description="Low complexity" evidence="1">
    <location>
        <begin position="107"/>
        <end position="119"/>
    </location>
</feature>
<reference evidence="2" key="1">
    <citation type="submission" date="2015-06" db="EMBL/GenBank/DDBJ databases">
        <authorList>
            <person name="Nguyen H."/>
        </authorList>
    </citation>
    <scope>NUCLEOTIDE SEQUENCE</scope>
    <source>
        <strain evidence="2">DAOM 180753</strain>
    </source>
</reference>
<accession>A0AAI9T8I6</accession>
<evidence type="ECO:0000313" key="2">
    <source>
        <dbReference type="EMBL" id="KAJ9482612.1"/>
    </source>
</evidence>
<dbReference type="EMBL" id="LACB01000535">
    <property type="protein sequence ID" value="KAJ9482612.1"/>
    <property type="molecule type" value="Genomic_DNA"/>
</dbReference>
<sequence length="156" mass="17409">MGLIKTGLTLAGTYGLIKAASKCVLQIFKSSMLSALSHSHISSIRAAAEREDKKQNGQNTSQKQYYPNHNPQMDHMNGNQMNNPHVQPSYPLNEPRSDHGSDVYEHSPQAQSRSIQQQSRGYTRTMENPPPYYQSHPCEIQGDGKIGSAQGYYKSK</sequence>
<feature type="compositionally biased region" description="Basic and acidic residues" evidence="1">
    <location>
        <begin position="95"/>
        <end position="105"/>
    </location>
</feature>
<feature type="region of interest" description="Disordered" evidence="1">
    <location>
        <begin position="46"/>
        <end position="156"/>
    </location>
</feature>
<feature type="compositionally biased region" description="Polar residues" evidence="1">
    <location>
        <begin position="56"/>
        <end position="86"/>
    </location>
</feature>
<keyword evidence="3" id="KW-1185">Reference proteome</keyword>
<dbReference type="AlphaFoldDB" id="A0AAI9T8I6"/>
<evidence type="ECO:0000256" key="1">
    <source>
        <dbReference type="SAM" id="MobiDB-lite"/>
    </source>
</evidence>
<organism evidence="2 3">
    <name type="scientific">Penicillium thymicola</name>
    <dbReference type="NCBI Taxonomy" id="293382"/>
    <lineage>
        <taxon>Eukaryota</taxon>
        <taxon>Fungi</taxon>
        <taxon>Dikarya</taxon>
        <taxon>Ascomycota</taxon>
        <taxon>Pezizomycotina</taxon>
        <taxon>Eurotiomycetes</taxon>
        <taxon>Eurotiomycetidae</taxon>
        <taxon>Eurotiales</taxon>
        <taxon>Aspergillaceae</taxon>
        <taxon>Penicillium</taxon>
    </lineage>
</organism>
<protein>
    <submittedName>
        <fullName evidence="2">Uncharacterized protein</fullName>
    </submittedName>
</protein>
<comment type="caution">
    <text evidence="2">The sequence shown here is derived from an EMBL/GenBank/DDBJ whole genome shotgun (WGS) entry which is preliminary data.</text>
</comment>
<dbReference type="Proteomes" id="UP001227192">
    <property type="component" value="Unassembled WGS sequence"/>
</dbReference>
<name>A0AAI9T8I6_PENTH</name>